<gene>
    <name evidence="2" type="ORF">GA0070563_116145</name>
</gene>
<feature type="compositionally biased region" description="Basic and acidic residues" evidence="1">
    <location>
        <begin position="263"/>
        <end position="273"/>
    </location>
</feature>
<keyword evidence="3" id="KW-1185">Reference proteome</keyword>
<feature type="region of interest" description="Disordered" evidence="1">
    <location>
        <begin position="1"/>
        <end position="176"/>
    </location>
</feature>
<dbReference type="AlphaFoldDB" id="A0A1C5AQU3"/>
<evidence type="ECO:0000256" key="1">
    <source>
        <dbReference type="SAM" id="MobiDB-lite"/>
    </source>
</evidence>
<dbReference type="EMBL" id="FMCT01000016">
    <property type="protein sequence ID" value="SCF47605.1"/>
    <property type="molecule type" value="Genomic_DNA"/>
</dbReference>
<proteinExistence type="predicted"/>
<accession>A0A1C5AQU3</accession>
<name>A0A1C5AQU3_9ACTN</name>
<reference evidence="3" key="1">
    <citation type="submission" date="2016-06" db="EMBL/GenBank/DDBJ databases">
        <authorList>
            <person name="Varghese N."/>
            <person name="Submissions Spin"/>
        </authorList>
    </citation>
    <scope>NUCLEOTIDE SEQUENCE [LARGE SCALE GENOMIC DNA]</scope>
    <source>
        <strain evidence="3">DSM 43168</strain>
    </source>
</reference>
<evidence type="ECO:0000313" key="2">
    <source>
        <dbReference type="EMBL" id="SCF47605.1"/>
    </source>
</evidence>
<feature type="region of interest" description="Disordered" evidence="1">
    <location>
        <begin position="231"/>
        <end position="273"/>
    </location>
</feature>
<organism evidence="2 3">
    <name type="scientific">Micromonospora carbonacea</name>
    <dbReference type="NCBI Taxonomy" id="47853"/>
    <lineage>
        <taxon>Bacteria</taxon>
        <taxon>Bacillati</taxon>
        <taxon>Actinomycetota</taxon>
        <taxon>Actinomycetes</taxon>
        <taxon>Micromonosporales</taxon>
        <taxon>Micromonosporaceae</taxon>
        <taxon>Micromonospora</taxon>
    </lineage>
</organism>
<dbReference type="Proteomes" id="UP000183585">
    <property type="component" value="Unassembled WGS sequence"/>
</dbReference>
<protein>
    <submittedName>
        <fullName evidence="2">Uncharacterized protein</fullName>
    </submittedName>
</protein>
<evidence type="ECO:0000313" key="3">
    <source>
        <dbReference type="Proteomes" id="UP000183585"/>
    </source>
</evidence>
<sequence>MVRTPSRAASPPPGTRLVGSDPHGPLSRLARSLPCDRGATGRSPSRRRRSLRPPSTVLGGPAAPDDDEFPLTRRPPKEGRAPRSGTGTVAWHLLGRTPTESRGRQHRRRPAGSPWPSRRPARLAAHQTTRLGTPAAAKGRRRPARKTPAIGIMSGRSGSDPQAAGSLGTRETRGCAQPAPNGVELSTAVFHSPTPFHVKPRVKRVVSLWTTGSGDRLDGLWITCGQRWGTRPGRTCVGPRRSPRPAVATGSDEGPGRPWTLDESGRDRARPLG</sequence>